<comment type="subunit">
    <text evidence="7">Heterotrimeric transcription factor composed of three components, NF-YA, NF-YB and NF-YC. NF-YB and NF-YC must interact and dimerize for NF-YA association and DNA binding.</text>
</comment>
<evidence type="ECO:0000256" key="4">
    <source>
        <dbReference type="ARBA" id="ARBA00023159"/>
    </source>
</evidence>
<evidence type="ECO:0000313" key="10">
    <source>
        <dbReference type="EMBL" id="PQQ08885.1"/>
    </source>
</evidence>
<dbReference type="PROSITE" id="PS51152">
    <property type="entry name" value="NFYA_HAP2_2"/>
    <property type="match status" value="1"/>
</dbReference>
<evidence type="ECO:0000256" key="3">
    <source>
        <dbReference type="ARBA" id="ARBA00023125"/>
    </source>
</evidence>
<sequence length="319" mass="35640">MPYQIPKDTLIELSMPTQNLDKKFFNQSSVQSMPLYTTNCMSWNPIEREIPHSLSKDASFKVEFTPQVHHDAKHLGLKLLPDQGSSSTTQTISQSQDRCNSSESGEDEICGKGVEGQMKPGRVPYPYVDPYFSGFLAAYGPQAMPQMIAPTRVPLPHDLAEDGPIYVNAKQYHGILRRRQSRAKLEAQNKLLKARKPYLHESRHLHALNRVRGSGGRFLSTKRLQQSDQNPSSSTHDVPDSVNLHRKDTQDTESHHLGSSEFVTAVATHSDIASVSHTNDIFRPQDRRFSGIPSHMGGAMQFRGGIMRAGTQHCASVVR</sequence>
<feature type="region of interest" description="Disordered" evidence="9">
    <location>
        <begin position="80"/>
        <end position="115"/>
    </location>
</feature>
<evidence type="ECO:0000256" key="7">
    <source>
        <dbReference type="ARBA" id="ARBA00025911"/>
    </source>
</evidence>
<gene>
    <name evidence="10" type="ORF">Pyn_03080</name>
</gene>
<keyword evidence="5 8" id="KW-0804">Transcription</keyword>
<comment type="caution">
    <text evidence="10">The sequence shown here is derived from an EMBL/GenBank/DDBJ whole genome shotgun (WGS) entry which is preliminary data.</text>
</comment>
<evidence type="ECO:0000256" key="2">
    <source>
        <dbReference type="ARBA" id="ARBA00023015"/>
    </source>
</evidence>
<feature type="compositionally biased region" description="Polar residues" evidence="9">
    <location>
        <begin position="223"/>
        <end position="236"/>
    </location>
</feature>
<evidence type="ECO:0000256" key="1">
    <source>
        <dbReference type="ARBA" id="ARBA00004123"/>
    </source>
</evidence>
<evidence type="ECO:0000313" key="11">
    <source>
        <dbReference type="Proteomes" id="UP000250321"/>
    </source>
</evidence>
<dbReference type="OrthoDB" id="1097733at2759"/>
<dbReference type="PRINTS" id="PR00616">
    <property type="entry name" value="CCAATSUBUNTB"/>
</dbReference>
<name>A0A314YJV3_PRUYE</name>
<feature type="compositionally biased region" description="Low complexity" evidence="9">
    <location>
        <begin position="85"/>
        <end position="96"/>
    </location>
</feature>
<dbReference type="EMBL" id="PJQY01000663">
    <property type="protein sequence ID" value="PQQ08885.1"/>
    <property type="molecule type" value="Genomic_DNA"/>
</dbReference>
<keyword evidence="2 8" id="KW-0805">Transcription regulation</keyword>
<dbReference type="STRING" id="2094558.A0A314YJV3"/>
<dbReference type="GO" id="GO:0003700">
    <property type="term" value="F:DNA-binding transcription factor activity"/>
    <property type="evidence" value="ECO:0007669"/>
    <property type="project" value="UniProtKB-UniRule"/>
</dbReference>
<comment type="subcellular location">
    <subcellularLocation>
        <location evidence="1 8">Nucleus</location>
    </subcellularLocation>
</comment>
<keyword evidence="4" id="KW-0010">Activator</keyword>
<dbReference type="AlphaFoldDB" id="A0A314YJV3"/>
<dbReference type="PROSITE" id="PS00686">
    <property type="entry name" value="NFYA_HAP2_1"/>
    <property type="match status" value="1"/>
</dbReference>
<dbReference type="InterPro" id="IPR001289">
    <property type="entry name" value="NFYA"/>
</dbReference>
<dbReference type="GO" id="GO:0003677">
    <property type="term" value="F:DNA binding"/>
    <property type="evidence" value="ECO:0007669"/>
    <property type="project" value="UniProtKB-KW"/>
</dbReference>
<evidence type="ECO:0000256" key="6">
    <source>
        <dbReference type="ARBA" id="ARBA00023242"/>
    </source>
</evidence>
<comment type="similarity">
    <text evidence="8">Belongs to the NFYA/HAP2 subunit family.</text>
</comment>
<dbReference type="PANTHER" id="PTHR12632">
    <property type="entry name" value="TRANSCRIPTION FACTOR NF-Y ALPHA-RELATED"/>
    <property type="match status" value="1"/>
</dbReference>
<dbReference type="GO" id="GO:0016602">
    <property type="term" value="C:CCAAT-binding factor complex"/>
    <property type="evidence" value="ECO:0007669"/>
    <property type="project" value="InterPro"/>
</dbReference>
<feature type="region of interest" description="Disordered" evidence="9">
    <location>
        <begin position="223"/>
        <end position="256"/>
    </location>
</feature>
<accession>A0A314YJV3</accession>
<dbReference type="Proteomes" id="UP000250321">
    <property type="component" value="Unassembled WGS sequence"/>
</dbReference>
<organism evidence="10 11">
    <name type="scientific">Prunus yedoensis var. nudiflora</name>
    <dbReference type="NCBI Taxonomy" id="2094558"/>
    <lineage>
        <taxon>Eukaryota</taxon>
        <taxon>Viridiplantae</taxon>
        <taxon>Streptophyta</taxon>
        <taxon>Embryophyta</taxon>
        <taxon>Tracheophyta</taxon>
        <taxon>Spermatophyta</taxon>
        <taxon>Magnoliopsida</taxon>
        <taxon>eudicotyledons</taxon>
        <taxon>Gunneridae</taxon>
        <taxon>Pentapetalae</taxon>
        <taxon>rosids</taxon>
        <taxon>fabids</taxon>
        <taxon>Rosales</taxon>
        <taxon>Rosaceae</taxon>
        <taxon>Amygdaloideae</taxon>
        <taxon>Amygdaleae</taxon>
        <taxon>Prunus</taxon>
    </lineage>
</organism>
<evidence type="ECO:0000256" key="9">
    <source>
        <dbReference type="SAM" id="MobiDB-lite"/>
    </source>
</evidence>
<proteinExistence type="inferred from homology"/>
<reference evidence="10 11" key="1">
    <citation type="submission" date="2018-02" db="EMBL/GenBank/DDBJ databases">
        <title>Draft genome of wild Prunus yedoensis var. nudiflora.</title>
        <authorList>
            <person name="Baek S."/>
            <person name="Kim J.-H."/>
            <person name="Choi K."/>
            <person name="Kim G.-B."/>
            <person name="Cho A."/>
            <person name="Jang H."/>
            <person name="Shin C.-H."/>
            <person name="Yu H.-J."/>
            <person name="Mun J.-H."/>
        </authorList>
    </citation>
    <scope>NUCLEOTIDE SEQUENCE [LARGE SCALE GENOMIC DNA]</scope>
    <source>
        <strain evidence="11">cv. Jeju island</strain>
        <tissue evidence="10">Leaf</tissue>
    </source>
</reference>
<dbReference type="SMART" id="SM00521">
    <property type="entry name" value="CBF"/>
    <property type="match status" value="1"/>
</dbReference>
<keyword evidence="6 8" id="KW-0539">Nucleus</keyword>
<dbReference type="InterPro" id="IPR018362">
    <property type="entry name" value="CCAAT-binding_factor_CS"/>
</dbReference>
<evidence type="ECO:0000256" key="5">
    <source>
        <dbReference type="ARBA" id="ARBA00023163"/>
    </source>
</evidence>
<keyword evidence="11" id="KW-1185">Reference proteome</keyword>
<comment type="function">
    <text evidence="8">Component of the sequence-specific heterotrimeric transcription factor (NF-Y) which specifically recognizes a 5'-CCAAT-3' box motif found in the promoters of its target genes.</text>
</comment>
<dbReference type="Pfam" id="PF02045">
    <property type="entry name" value="CBFB_NFYA"/>
    <property type="match status" value="1"/>
</dbReference>
<dbReference type="Gene3D" id="6.10.250.2430">
    <property type="match status" value="1"/>
</dbReference>
<protein>
    <recommendedName>
        <fullName evidence="8">Nuclear transcription factor Y subunit</fullName>
    </recommendedName>
</protein>
<evidence type="ECO:0000256" key="8">
    <source>
        <dbReference type="RuleBase" id="RU367155"/>
    </source>
</evidence>
<keyword evidence="3 8" id="KW-0238">DNA-binding</keyword>
<feature type="compositionally biased region" description="Basic and acidic residues" evidence="9">
    <location>
        <begin position="237"/>
        <end position="256"/>
    </location>
</feature>